<dbReference type="InterPro" id="IPR001633">
    <property type="entry name" value="EAL_dom"/>
</dbReference>
<dbReference type="NCBIfam" id="TIGR00229">
    <property type="entry name" value="sensory_box"/>
    <property type="match status" value="1"/>
</dbReference>
<evidence type="ECO:0000259" key="2">
    <source>
        <dbReference type="PROSITE" id="PS50113"/>
    </source>
</evidence>
<dbReference type="Pfam" id="PF13426">
    <property type="entry name" value="PAS_9"/>
    <property type="match status" value="1"/>
</dbReference>
<comment type="caution">
    <text evidence="5">The sequence shown here is derived from an EMBL/GenBank/DDBJ whole genome shotgun (WGS) entry which is preliminary data.</text>
</comment>
<dbReference type="InterPro" id="IPR001610">
    <property type="entry name" value="PAC"/>
</dbReference>
<dbReference type="PANTHER" id="PTHR44757:SF2">
    <property type="entry name" value="BIOFILM ARCHITECTURE MAINTENANCE PROTEIN MBAA"/>
    <property type="match status" value="1"/>
</dbReference>
<evidence type="ECO:0000259" key="4">
    <source>
        <dbReference type="PROSITE" id="PS50887"/>
    </source>
</evidence>
<dbReference type="CDD" id="cd01948">
    <property type="entry name" value="EAL"/>
    <property type="match status" value="1"/>
</dbReference>
<dbReference type="Pfam" id="PF00563">
    <property type="entry name" value="EAL"/>
    <property type="match status" value="1"/>
</dbReference>
<dbReference type="InterPro" id="IPR035919">
    <property type="entry name" value="EAL_sf"/>
</dbReference>
<evidence type="ECO:0000313" key="6">
    <source>
        <dbReference type="Proteomes" id="UP001589733"/>
    </source>
</evidence>
<feature type="domain" description="GGDEF" evidence="4">
    <location>
        <begin position="534"/>
        <end position="668"/>
    </location>
</feature>
<dbReference type="NCBIfam" id="TIGR00254">
    <property type="entry name" value="GGDEF"/>
    <property type="match status" value="1"/>
</dbReference>
<sequence>MSDSAVSSNLWKALVTLSPQAFDPLLGLVGELTGAVTLSLSLTGETAPETTWRGTWADPSVSAEAAVAIQTIELSQNGCWSTLTFAFPQGTPLETDLKRVGQQLWARLLEQLAWEAERRTLRQAHDQLNAVIEAAPLAVYALTLEGLVKQWNRAAEETFGVSQAQAITEGIHDGPLGMAFAALRRSAARENSPIGPHYLQLTQPGGEDVAVALQAAPLPGGLVGTAQRLSPEDTQLLQTRQQLTLLESVLAHANDAVLITEAEPIDQPGPRIVYANAAFTQTTGYTLKDVLGQTPRLLQSPRTDRKVLDKIRYALTHWQSVEVELVNARKDGSEFWVELSIAPVADESGWYTHWISIQRDITERKQFAEHLDRERAQVLELAARNRPLSQVLARLVGTVERQFEASQAAIVLPGEPVEVYTVQGASQAQAQDLWLTAEAQALDISVWTQPFSRHQTGGTGSLILRASSPHLPNADQRIQLETAAQLVALVIDRYDAQAALEHQALYDALTGLPNRTLFERQLGDALKIAQDSGEAVAVGLMDLDRFKLINDTLGHSVGDALLQQVALRLRSVLGSHLHLARMGGDEFLFCLDGMSGAVPISITAERVMEAFRQPFNLVGREVFVQPSIGFSVFPQASNVVEQLIQQADTAMYQAKRRGGGYAVYAVEGHEPLAAMTMESALHRALERREFVLHYQPQWHAQSGQLTGFEALLRWQHPELGLVPPDRFIPLAEVTGLIVPIGAWVLQQACVQAAHWITVAPALRVAVNLSARQFQQPDLIGTVTWALETSGLAPHHLELELTESMLMQVVEAQDTLKRLKALGVRVVLDDFGSGYSNLAYLKQYPIDSLKIDRSFTAGLGGVQASTQQAEALIQAIIQLTHALNLEVTVEGVETPEQLEIVRRHGCEYVQGYFTGRPQPAAQVAKLLPSVLPSSS</sequence>
<name>A0ABV6B6X1_9DEIO</name>
<keyword evidence="6" id="KW-1185">Reference proteome</keyword>
<dbReference type="InterPro" id="IPR035965">
    <property type="entry name" value="PAS-like_dom_sf"/>
</dbReference>
<dbReference type="SUPFAM" id="SSF141868">
    <property type="entry name" value="EAL domain-like"/>
    <property type="match status" value="1"/>
</dbReference>
<dbReference type="PROSITE" id="PS50883">
    <property type="entry name" value="EAL"/>
    <property type="match status" value="1"/>
</dbReference>
<dbReference type="SMART" id="SM00091">
    <property type="entry name" value="PAS"/>
    <property type="match status" value="2"/>
</dbReference>
<dbReference type="SMART" id="SM00267">
    <property type="entry name" value="GGDEF"/>
    <property type="match status" value="1"/>
</dbReference>
<feature type="domain" description="PAC" evidence="2">
    <location>
        <begin position="319"/>
        <end position="373"/>
    </location>
</feature>
<dbReference type="Pfam" id="PF13188">
    <property type="entry name" value="PAS_8"/>
    <property type="match status" value="1"/>
</dbReference>
<dbReference type="PROSITE" id="PS50887">
    <property type="entry name" value="GGDEF"/>
    <property type="match status" value="1"/>
</dbReference>
<proteinExistence type="predicted"/>
<dbReference type="PANTHER" id="PTHR44757">
    <property type="entry name" value="DIGUANYLATE CYCLASE DGCP"/>
    <property type="match status" value="1"/>
</dbReference>
<dbReference type="PROSITE" id="PS50113">
    <property type="entry name" value="PAC"/>
    <property type="match status" value="1"/>
</dbReference>
<dbReference type="InterPro" id="IPR000700">
    <property type="entry name" value="PAS-assoc_C"/>
</dbReference>
<dbReference type="SUPFAM" id="SSF55073">
    <property type="entry name" value="Nucleotide cyclase"/>
    <property type="match status" value="1"/>
</dbReference>
<dbReference type="InterPro" id="IPR052155">
    <property type="entry name" value="Biofilm_reg_signaling"/>
</dbReference>
<dbReference type="CDD" id="cd01949">
    <property type="entry name" value="GGDEF"/>
    <property type="match status" value="1"/>
</dbReference>
<dbReference type="EMBL" id="JBHLYR010000091">
    <property type="protein sequence ID" value="MFB9995440.1"/>
    <property type="molecule type" value="Genomic_DNA"/>
</dbReference>
<protein>
    <submittedName>
        <fullName evidence="5">EAL domain-containing protein</fullName>
    </submittedName>
</protein>
<dbReference type="Gene3D" id="3.30.70.270">
    <property type="match status" value="1"/>
</dbReference>
<organism evidence="5 6">
    <name type="scientific">Deinococcus oregonensis</name>
    <dbReference type="NCBI Taxonomy" id="1805970"/>
    <lineage>
        <taxon>Bacteria</taxon>
        <taxon>Thermotogati</taxon>
        <taxon>Deinococcota</taxon>
        <taxon>Deinococci</taxon>
        <taxon>Deinococcales</taxon>
        <taxon>Deinococcaceae</taxon>
        <taxon>Deinococcus</taxon>
    </lineage>
</organism>
<reference evidence="5 6" key="1">
    <citation type="submission" date="2024-09" db="EMBL/GenBank/DDBJ databases">
        <authorList>
            <person name="Sun Q."/>
            <person name="Mori K."/>
        </authorList>
    </citation>
    <scope>NUCLEOTIDE SEQUENCE [LARGE SCALE GENOMIC DNA]</scope>
    <source>
        <strain evidence="5 6">JCM 13503</strain>
    </source>
</reference>
<dbReference type="SUPFAM" id="SSF55785">
    <property type="entry name" value="PYP-like sensor domain (PAS domain)"/>
    <property type="match status" value="2"/>
</dbReference>
<dbReference type="InterPro" id="IPR000014">
    <property type="entry name" value="PAS"/>
</dbReference>
<dbReference type="Gene3D" id="3.30.450.20">
    <property type="entry name" value="PAS domain"/>
    <property type="match status" value="2"/>
</dbReference>
<accession>A0ABV6B6X1</accession>
<feature type="domain" description="PAS" evidence="1">
    <location>
        <begin position="242"/>
        <end position="318"/>
    </location>
</feature>
<dbReference type="InterPro" id="IPR029787">
    <property type="entry name" value="Nucleotide_cyclase"/>
</dbReference>
<dbReference type="Proteomes" id="UP001589733">
    <property type="component" value="Unassembled WGS sequence"/>
</dbReference>
<dbReference type="RefSeq" id="WP_380017379.1">
    <property type="nucleotide sequence ID" value="NZ_JBHLYR010000091.1"/>
</dbReference>
<evidence type="ECO:0000259" key="1">
    <source>
        <dbReference type="PROSITE" id="PS50112"/>
    </source>
</evidence>
<dbReference type="SMART" id="SM00086">
    <property type="entry name" value="PAC"/>
    <property type="match status" value="1"/>
</dbReference>
<dbReference type="PROSITE" id="PS50112">
    <property type="entry name" value="PAS"/>
    <property type="match status" value="2"/>
</dbReference>
<dbReference type="Gene3D" id="3.20.20.450">
    <property type="entry name" value="EAL domain"/>
    <property type="match status" value="1"/>
</dbReference>
<evidence type="ECO:0000313" key="5">
    <source>
        <dbReference type="EMBL" id="MFB9995440.1"/>
    </source>
</evidence>
<dbReference type="InterPro" id="IPR000160">
    <property type="entry name" value="GGDEF_dom"/>
</dbReference>
<evidence type="ECO:0000259" key="3">
    <source>
        <dbReference type="PROSITE" id="PS50883"/>
    </source>
</evidence>
<dbReference type="SMART" id="SM00052">
    <property type="entry name" value="EAL"/>
    <property type="match status" value="1"/>
</dbReference>
<feature type="domain" description="PAS" evidence="1">
    <location>
        <begin position="124"/>
        <end position="167"/>
    </location>
</feature>
<dbReference type="InterPro" id="IPR043128">
    <property type="entry name" value="Rev_trsase/Diguanyl_cyclase"/>
</dbReference>
<feature type="domain" description="EAL" evidence="3">
    <location>
        <begin position="674"/>
        <end position="930"/>
    </location>
</feature>
<dbReference type="Pfam" id="PF00990">
    <property type="entry name" value="GGDEF"/>
    <property type="match status" value="1"/>
</dbReference>
<dbReference type="CDD" id="cd00130">
    <property type="entry name" value="PAS"/>
    <property type="match status" value="2"/>
</dbReference>
<gene>
    <name evidence="5" type="ORF">ACFFLM_26235</name>
</gene>